<feature type="region of interest" description="Disordered" evidence="1">
    <location>
        <begin position="1"/>
        <end position="32"/>
    </location>
</feature>
<proteinExistence type="predicted"/>
<keyword evidence="3" id="KW-1185">Reference proteome</keyword>
<comment type="caution">
    <text evidence="2">The sequence shown here is derived from an EMBL/GenBank/DDBJ whole genome shotgun (WGS) entry which is preliminary data.</text>
</comment>
<evidence type="ECO:0000313" key="3">
    <source>
        <dbReference type="Proteomes" id="UP001333110"/>
    </source>
</evidence>
<dbReference type="EMBL" id="JAUNZN010000004">
    <property type="protein sequence ID" value="KAK4822531.1"/>
    <property type="molecule type" value="Genomic_DNA"/>
</dbReference>
<name>A0AAN7P5Q7_MYCAM</name>
<accession>A0AAN7P5Q7</accession>
<evidence type="ECO:0000313" key="2">
    <source>
        <dbReference type="EMBL" id="KAK4822531.1"/>
    </source>
</evidence>
<organism evidence="2 3">
    <name type="scientific">Mycteria americana</name>
    <name type="common">Wood stork</name>
    <dbReference type="NCBI Taxonomy" id="33587"/>
    <lineage>
        <taxon>Eukaryota</taxon>
        <taxon>Metazoa</taxon>
        <taxon>Chordata</taxon>
        <taxon>Craniata</taxon>
        <taxon>Vertebrata</taxon>
        <taxon>Euteleostomi</taxon>
        <taxon>Archelosauria</taxon>
        <taxon>Archosauria</taxon>
        <taxon>Dinosauria</taxon>
        <taxon>Saurischia</taxon>
        <taxon>Theropoda</taxon>
        <taxon>Coelurosauria</taxon>
        <taxon>Aves</taxon>
        <taxon>Neognathae</taxon>
        <taxon>Neoaves</taxon>
        <taxon>Aequornithes</taxon>
        <taxon>Ciconiiformes</taxon>
        <taxon>Ciconiidae</taxon>
        <taxon>Mycteria</taxon>
    </lineage>
</organism>
<sequence length="105" mass="11394">MAEVQLLRHRARPEDVSRGAAAAEPRTLATENTLPSRQWAVLPHLSSPAKAHSGEWDPMQLMGGAIARSLAPETAGCKSVRVQRTELHDYGFTNNALHAQSSRVA</sequence>
<dbReference type="Proteomes" id="UP001333110">
    <property type="component" value="Unassembled WGS sequence"/>
</dbReference>
<protein>
    <submittedName>
        <fullName evidence="2">Uncharacterized protein</fullName>
    </submittedName>
</protein>
<gene>
    <name evidence="2" type="ORF">QYF61_015537</name>
</gene>
<evidence type="ECO:0000256" key="1">
    <source>
        <dbReference type="SAM" id="MobiDB-lite"/>
    </source>
</evidence>
<reference evidence="2 3" key="1">
    <citation type="journal article" date="2023" name="J. Hered.">
        <title>Chromosome-level genome of the wood stork (Mycteria americana) provides insight into avian chromosome evolution.</title>
        <authorList>
            <person name="Flamio R. Jr."/>
            <person name="Ramstad K.M."/>
        </authorList>
    </citation>
    <scope>NUCLEOTIDE SEQUENCE [LARGE SCALE GENOMIC DNA]</scope>
    <source>
        <strain evidence="2">JAX WOST 10</strain>
    </source>
</reference>
<dbReference type="AlphaFoldDB" id="A0AAN7P5Q7"/>